<dbReference type="Gene3D" id="3.40.50.1000">
    <property type="entry name" value="HAD superfamily/HAD-like"/>
    <property type="match status" value="1"/>
</dbReference>
<dbReference type="EC" id="5.4.2.6" evidence="2"/>
<protein>
    <submittedName>
        <fullName evidence="2">Beta-phosphoglucomutase</fullName>
        <ecNumber evidence="2">5.4.2.6</ecNumber>
    </submittedName>
    <submittedName>
        <fullName evidence="3">HAD-IA family hydrolase</fullName>
    </submittedName>
</protein>
<dbReference type="GO" id="GO:0050308">
    <property type="term" value="F:sugar-phosphatase activity"/>
    <property type="evidence" value="ECO:0007669"/>
    <property type="project" value="TreeGrafter"/>
</dbReference>
<dbReference type="SFLD" id="SFLDG01129">
    <property type="entry name" value="C1.5:_HAD__Beta-PGM__Phosphata"/>
    <property type="match status" value="1"/>
</dbReference>
<dbReference type="EMBL" id="JACHFY010000004">
    <property type="protein sequence ID" value="MBB5253371.1"/>
    <property type="molecule type" value="Genomic_DNA"/>
</dbReference>
<dbReference type="PANTHER" id="PTHR43481:SF4">
    <property type="entry name" value="GLYCEROL-1-PHOSPHATE PHOSPHOHYDROLASE 1-RELATED"/>
    <property type="match status" value="1"/>
</dbReference>
<accession>A0A650CIQ4</accession>
<dbReference type="InterPro" id="IPR006439">
    <property type="entry name" value="HAD-SF_hydro_IA"/>
</dbReference>
<dbReference type="GO" id="GO:0008801">
    <property type="term" value="F:beta-phosphoglucomutase activity"/>
    <property type="evidence" value="ECO:0007669"/>
    <property type="project" value="UniProtKB-EC"/>
</dbReference>
<dbReference type="InterPro" id="IPR023198">
    <property type="entry name" value="PGP-like_dom2"/>
</dbReference>
<dbReference type="GeneID" id="42801833"/>
<dbReference type="SUPFAM" id="SSF56784">
    <property type="entry name" value="HAD-like"/>
    <property type="match status" value="1"/>
</dbReference>
<sequence>MNKGIIFDLDGTLANTAFIHKEAWEIALSKLGINTDIQIETLLGRKTAEIAKILAKDKWKELMNIKNNVYLDLVKRKAKGTRCSKEILQKAKELGYKTAIVTSSNTISAIEVLNTIGISVDLLITSDDVINGKPDPEGILLAIDKLNLNPALSIGIGDTEVDAIAFKKARLGKIYLVRSEVPIDVEKLTSLGIKIVNSLCQIMNELNS</sequence>
<comment type="similarity">
    <text evidence="1">Belongs to the HAD-like hydrolase superfamily.</text>
</comment>
<dbReference type="PANTHER" id="PTHR43481">
    <property type="entry name" value="FRUCTOSE-1-PHOSPHATE PHOSPHATASE"/>
    <property type="match status" value="1"/>
</dbReference>
<keyword evidence="2" id="KW-0413">Isomerase</keyword>
<dbReference type="KEGG" id="soh:D1869_11280"/>
<organism evidence="3 4">
    <name type="scientific">Sulfurisphaera ohwakuensis</name>
    <dbReference type="NCBI Taxonomy" id="69656"/>
    <lineage>
        <taxon>Archaea</taxon>
        <taxon>Thermoproteota</taxon>
        <taxon>Thermoprotei</taxon>
        <taxon>Sulfolobales</taxon>
        <taxon>Sulfolobaceae</taxon>
        <taxon>Sulfurisphaera</taxon>
    </lineage>
</organism>
<evidence type="ECO:0000313" key="4">
    <source>
        <dbReference type="Proteomes" id="UP000427373"/>
    </source>
</evidence>
<dbReference type="RefSeq" id="WP_156015167.1">
    <property type="nucleotide sequence ID" value="NZ_CP045484.1"/>
</dbReference>
<dbReference type="EMBL" id="CP045484">
    <property type="protein sequence ID" value="QGR17692.1"/>
    <property type="molecule type" value="Genomic_DNA"/>
</dbReference>
<keyword evidence="4" id="KW-1185">Reference proteome</keyword>
<gene>
    <name evidence="3" type="ORF">D1869_11280</name>
    <name evidence="2" type="ORF">HNQ62_001132</name>
</gene>
<dbReference type="SFLD" id="SFLDS00003">
    <property type="entry name" value="Haloacid_Dehalogenase"/>
    <property type="match status" value="1"/>
</dbReference>
<reference evidence="2 5" key="2">
    <citation type="submission" date="2020-08" db="EMBL/GenBank/DDBJ databases">
        <title>Genomic Encyclopedia of Type Strains, Phase IV (KMG-IV): sequencing the most valuable type-strain genomes for metagenomic binning, comparative biology and taxonomic classification.</title>
        <authorList>
            <person name="Goeker M."/>
        </authorList>
    </citation>
    <scope>NUCLEOTIDE SEQUENCE [LARGE SCALE GENOMIC DNA]</scope>
    <source>
        <strain evidence="2 5">DSM 12421</strain>
    </source>
</reference>
<reference evidence="3 4" key="1">
    <citation type="submission" date="2019-10" db="EMBL/GenBank/DDBJ databases">
        <title>Genome Sequences from Six Type Strain Members of the Archaeal Family Sulfolobaceae: Acidianus ambivalens, Acidianus infernus, Metallosphaera prunae, Stygiolobus azoricus, Sulfolobus metallicus, and Sulfurisphaera ohwakuensis.</title>
        <authorList>
            <person name="Counts J.A."/>
            <person name="Kelly R.M."/>
        </authorList>
    </citation>
    <scope>NUCLEOTIDE SEQUENCE [LARGE SCALE GENOMIC DNA]</scope>
    <source>
        <strain evidence="3 4">TA-1</strain>
    </source>
</reference>
<evidence type="ECO:0000256" key="1">
    <source>
        <dbReference type="ARBA" id="ARBA00007958"/>
    </source>
</evidence>
<dbReference type="OrthoDB" id="31229at2157"/>
<dbReference type="NCBIfam" id="TIGR01549">
    <property type="entry name" value="HAD-SF-IA-v1"/>
    <property type="match status" value="1"/>
</dbReference>
<evidence type="ECO:0000313" key="3">
    <source>
        <dbReference type="EMBL" id="QGR17692.1"/>
    </source>
</evidence>
<dbReference type="InterPro" id="IPR051806">
    <property type="entry name" value="HAD-like_SPP"/>
</dbReference>
<keyword evidence="3" id="KW-0378">Hydrolase</keyword>
<name>A0A650CIQ4_SULOH</name>
<dbReference type="Proteomes" id="UP000427373">
    <property type="component" value="Chromosome"/>
</dbReference>
<evidence type="ECO:0000313" key="5">
    <source>
        <dbReference type="Proteomes" id="UP000582213"/>
    </source>
</evidence>
<proteinExistence type="inferred from homology"/>
<dbReference type="Proteomes" id="UP000582213">
    <property type="component" value="Unassembled WGS sequence"/>
</dbReference>
<dbReference type="InterPro" id="IPR023214">
    <property type="entry name" value="HAD_sf"/>
</dbReference>
<dbReference type="Pfam" id="PF13419">
    <property type="entry name" value="HAD_2"/>
    <property type="match status" value="1"/>
</dbReference>
<dbReference type="AlphaFoldDB" id="A0A650CIQ4"/>
<evidence type="ECO:0000313" key="2">
    <source>
        <dbReference type="EMBL" id="MBB5253371.1"/>
    </source>
</evidence>
<dbReference type="InterPro" id="IPR036412">
    <property type="entry name" value="HAD-like_sf"/>
</dbReference>
<dbReference type="InterPro" id="IPR041492">
    <property type="entry name" value="HAD_2"/>
</dbReference>
<dbReference type="Gene3D" id="1.10.150.240">
    <property type="entry name" value="Putative phosphatase, domain 2"/>
    <property type="match status" value="1"/>
</dbReference>